<sequence length="55" mass="6355">KETTSQTVKIKNTQLLWTFTKEALKDEVHRAAIPDLTLWPERATWLISTMLEPSS</sequence>
<gene>
    <name evidence="1" type="ORF">BaRGS_00017572</name>
</gene>
<reference evidence="1 2" key="1">
    <citation type="journal article" date="2023" name="Sci. Data">
        <title>Genome assembly of the Korean intertidal mud-creeper Batillaria attramentaria.</title>
        <authorList>
            <person name="Patra A.K."/>
            <person name="Ho P.T."/>
            <person name="Jun S."/>
            <person name="Lee S.J."/>
            <person name="Kim Y."/>
            <person name="Won Y.J."/>
        </authorList>
    </citation>
    <scope>NUCLEOTIDE SEQUENCE [LARGE SCALE GENOMIC DNA]</scope>
    <source>
        <strain evidence="1">Wonlab-2016</strain>
    </source>
</reference>
<name>A0ABD0KVE3_9CAEN</name>
<comment type="caution">
    <text evidence="1">The sequence shown here is derived from an EMBL/GenBank/DDBJ whole genome shotgun (WGS) entry which is preliminary data.</text>
</comment>
<protein>
    <submittedName>
        <fullName evidence="1">Uncharacterized protein</fullName>
    </submittedName>
</protein>
<accession>A0ABD0KVE3</accession>
<evidence type="ECO:0000313" key="1">
    <source>
        <dbReference type="EMBL" id="KAK7491135.1"/>
    </source>
</evidence>
<feature type="non-terminal residue" evidence="1">
    <location>
        <position position="1"/>
    </location>
</feature>
<organism evidence="1 2">
    <name type="scientific">Batillaria attramentaria</name>
    <dbReference type="NCBI Taxonomy" id="370345"/>
    <lineage>
        <taxon>Eukaryota</taxon>
        <taxon>Metazoa</taxon>
        <taxon>Spiralia</taxon>
        <taxon>Lophotrochozoa</taxon>
        <taxon>Mollusca</taxon>
        <taxon>Gastropoda</taxon>
        <taxon>Caenogastropoda</taxon>
        <taxon>Sorbeoconcha</taxon>
        <taxon>Cerithioidea</taxon>
        <taxon>Batillariidae</taxon>
        <taxon>Batillaria</taxon>
    </lineage>
</organism>
<feature type="non-terminal residue" evidence="1">
    <location>
        <position position="55"/>
    </location>
</feature>
<dbReference type="AlphaFoldDB" id="A0ABD0KVE3"/>
<dbReference type="EMBL" id="JACVVK020000118">
    <property type="protein sequence ID" value="KAK7491135.1"/>
    <property type="molecule type" value="Genomic_DNA"/>
</dbReference>
<proteinExistence type="predicted"/>
<evidence type="ECO:0000313" key="2">
    <source>
        <dbReference type="Proteomes" id="UP001519460"/>
    </source>
</evidence>
<keyword evidence="2" id="KW-1185">Reference proteome</keyword>
<dbReference type="Proteomes" id="UP001519460">
    <property type="component" value="Unassembled WGS sequence"/>
</dbReference>